<evidence type="ECO:0000313" key="4">
    <source>
        <dbReference type="Proteomes" id="UP000716322"/>
    </source>
</evidence>
<dbReference type="Proteomes" id="UP000716322">
    <property type="component" value="Unassembled WGS sequence"/>
</dbReference>
<sequence>MRGSAAPERAGPAQRQRCQRSDGVDVPDVALAPGADLRMAEVDGAAAHRGPVLAPLGMNVSHYTALSVFRALGTISNAQLAERTMMSPQSANEMVKAMEAKGWIERSPDPSHGRIIRIRLTEEGTACLRRCDGVVRDVEEAMFPDLSADERARLHAQLRAAVRALSLQGI</sequence>
<dbReference type="EMBL" id="JAAQOM010000001">
    <property type="protein sequence ID" value="NIA52256.1"/>
    <property type="molecule type" value="Genomic_DNA"/>
</dbReference>
<protein>
    <submittedName>
        <fullName evidence="3">MarR family transcriptional regulator</fullName>
    </submittedName>
</protein>
<evidence type="ECO:0000256" key="1">
    <source>
        <dbReference type="SAM" id="MobiDB-lite"/>
    </source>
</evidence>
<dbReference type="InterPro" id="IPR000835">
    <property type="entry name" value="HTH_MarR-typ"/>
</dbReference>
<dbReference type="SMART" id="SM00347">
    <property type="entry name" value="HTH_MARR"/>
    <property type="match status" value="1"/>
</dbReference>
<dbReference type="Gene3D" id="1.10.10.10">
    <property type="entry name" value="Winged helix-like DNA-binding domain superfamily/Winged helix DNA-binding domain"/>
    <property type="match status" value="1"/>
</dbReference>
<dbReference type="InterPro" id="IPR036390">
    <property type="entry name" value="WH_DNA-bd_sf"/>
</dbReference>
<reference evidence="3 4" key="1">
    <citation type="submission" date="2020-03" db="EMBL/GenBank/DDBJ databases">
        <title>Genome sequence of strain Massilia sp. TW-1.</title>
        <authorList>
            <person name="Chaudhary D.K."/>
        </authorList>
    </citation>
    <scope>NUCLEOTIDE SEQUENCE [LARGE SCALE GENOMIC DNA]</scope>
    <source>
        <strain evidence="3 4">TW-1</strain>
    </source>
</reference>
<dbReference type="PRINTS" id="PR00598">
    <property type="entry name" value="HTHMARR"/>
</dbReference>
<proteinExistence type="predicted"/>
<evidence type="ECO:0000313" key="3">
    <source>
        <dbReference type="EMBL" id="NIA52256.1"/>
    </source>
</evidence>
<feature type="domain" description="HTH marR-type" evidence="2">
    <location>
        <begin position="1"/>
        <end position="163"/>
    </location>
</feature>
<feature type="region of interest" description="Disordered" evidence="1">
    <location>
        <begin position="1"/>
        <end position="27"/>
    </location>
</feature>
<evidence type="ECO:0000259" key="2">
    <source>
        <dbReference type="PROSITE" id="PS50995"/>
    </source>
</evidence>
<comment type="caution">
    <text evidence="3">The sequence shown here is derived from an EMBL/GenBank/DDBJ whole genome shotgun (WGS) entry which is preliminary data.</text>
</comment>
<dbReference type="Pfam" id="PF12802">
    <property type="entry name" value="MarR_2"/>
    <property type="match status" value="1"/>
</dbReference>
<organism evidence="3 4">
    <name type="scientific">Telluria antibiotica</name>
    <dbReference type="NCBI Taxonomy" id="2717319"/>
    <lineage>
        <taxon>Bacteria</taxon>
        <taxon>Pseudomonadati</taxon>
        <taxon>Pseudomonadota</taxon>
        <taxon>Betaproteobacteria</taxon>
        <taxon>Burkholderiales</taxon>
        <taxon>Oxalobacteraceae</taxon>
        <taxon>Telluria group</taxon>
        <taxon>Telluria</taxon>
    </lineage>
</organism>
<dbReference type="SUPFAM" id="SSF46785">
    <property type="entry name" value="Winged helix' DNA-binding domain"/>
    <property type="match status" value="1"/>
</dbReference>
<name>A0ABX0P5P6_9BURK</name>
<dbReference type="PANTHER" id="PTHR33164">
    <property type="entry name" value="TRANSCRIPTIONAL REGULATOR, MARR FAMILY"/>
    <property type="match status" value="1"/>
</dbReference>
<accession>A0ABX0P5P6</accession>
<dbReference type="PANTHER" id="PTHR33164:SF43">
    <property type="entry name" value="HTH-TYPE TRANSCRIPTIONAL REPRESSOR YETL"/>
    <property type="match status" value="1"/>
</dbReference>
<dbReference type="InterPro" id="IPR039422">
    <property type="entry name" value="MarR/SlyA-like"/>
</dbReference>
<gene>
    <name evidence="3" type="ORF">HAV22_01125</name>
</gene>
<dbReference type="InterPro" id="IPR036388">
    <property type="entry name" value="WH-like_DNA-bd_sf"/>
</dbReference>
<dbReference type="PROSITE" id="PS50995">
    <property type="entry name" value="HTH_MARR_2"/>
    <property type="match status" value="1"/>
</dbReference>
<keyword evidence="4" id="KW-1185">Reference proteome</keyword>